<dbReference type="EMBL" id="CP035758">
    <property type="protein sequence ID" value="QBD80835.1"/>
    <property type="molecule type" value="Genomic_DNA"/>
</dbReference>
<dbReference type="Proteomes" id="UP000290365">
    <property type="component" value="Chromosome"/>
</dbReference>
<dbReference type="AlphaFoldDB" id="A0A4P6JZ20"/>
<organism evidence="2 3">
    <name type="scientific">Ktedonosporobacter rubrisoli</name>
    <dbReference type="NCBI Taxonomy" id="2509675"/>
    <lineage>
        <taxon>Bacteria</taxon>
        <taxon>Bacillati</taxon>
        <taxon>Chloroflexota</taxon>
        <taxon>Ktedonobacteria</taxon>
        <taxon>Ktedonobacterales</taxon>
        <taxon>Ktedonosporobacteraceae</taxon>
        <taxon>Ktedonosporobacter</taxon>
    </lineage>
</organism>
<dbReference type="OrthoDB" id="9798830at2"/>
<dbReference type="Pfam" id="PF12867">
    <property type="entry name" value="DinB_2"/>
    <property type="match status" value="1"/>
</dbReference>
<gene>
    <name evidence="2" type="ORF">EPA93_34660</name>
</gene>
<proteinExistence type="predicted"/>
<accession>A0A4P6JZ20</accession>
<dbReference type="KEGG" id="kbs:EPA93_34660"/>
<keyword evidence="3" id="KW-1185">Reference proteome</keyword>
<evidence type="ECO:0000313" key="2">
    <source>
        <dbReference type="EMBL" id="QBD80835.1"/>
    </source>
</evidence>
<dbReference type="RefSeq" id="WP_129891897.1">
    <property type="nucleotide sequence ID" value="NZ_CP035758.1"/>
</dbReference>
<dbReference type="Gene3D" id="1.20.120.450">
    <property type="entry name" value="dinb family like domain"/>
    <property type="match status" value="1"/>
</dbReference>
<protein>
    <submittedName>
        <fullName evidence="2">DinB family protein</fullName>
    </submittedName>
</protein>
<feature type="domain" description="DinB-like" evidence="1">
    <location>
        <begin position="27"/>
        <end position="151"/>
    </location>
</feature>
<evidence type="ECO:0000259" key="1">
    <source>
        <dbReference type="Pfam" id="PF12867"/>
    </source>
</evidence>
<dbReference type="SUPFAM" id="SSF109854">
    <property type="entry name" value="DinB/YfiT-like putative metalloenzymes"/>
    <property type="match status" value="1"/>
</dbReference>
<dbReference type="InterPro" id="IPR024775">
    <property type="entry name" value="DinB-like"/>
</dbReference>
<name>A0A4P6JZ20_KTERU</name>
<reference evidence="2 3" key="1">
    <citation type="submission" date="2019-01" db="EMBL/GenBank/DDBJ databases">
        <title>Ktedonosporobacter rubrisoli SCAWS-G2.</title>
        <authorList>
            <person name="Huang Y."/>
            <person name="Yan B."/>
        </authorList>
    </citation>
    <scope>NUCLEOTIDE SEQUENCE [LARGE SCALE GENOMIC DNA]</scope>
    <source>
        <strain evidence="2 3">SCAWS-G2</strain>
    </source>
</reference>
<sequence length="168" mass="18080">MSASNHTAEALDLLFTSTTPGWFSPFTEATAGLTAAQAATVPAPHFNSVWAVVNHVCYWQKATLRQLQGLPVDSAALGSADGSGWPAVGEASGEAGWQAARKAALEANAELVRYVAGLSEAELDTGISDGESWNTRRHLVYSMIAHNSYHTCEITTIRHMQGWWFDAM</sequence>
<dbReference type="InterPro" id="IPR034660">
    <property type="entry name" value="DinB/YfiT-like"/>
</dbReference>
<evidence type="ECO:0000313" key="3">
    <source>
        <dbReference type="Proteomes" id="UP000290365"/>
    </source>
</evidence>